<feature type="compositionally biased region" description="Basic and acidic residues" evidence="1">
    <location>
        <begin position="162"/>
        <end position="180"/>
    </location>
</feature>
<dbReference type="Proteomes" id="UP000315082">
    <property type="component" value="Chromosome"/>
</dbReference>
<dbReference type="OrthoDB" id="266017at2"/>
<dbReference type="PROSITE" id="PS51257">
    <property type="entry name" value="PROKAR_LIPOPROTEIN"/>
    <property type="match status" value="1"/>
</dbReference>
<dbReference type="AlphaFoldDB" id="A0A518JR57"/>
<evidence type="ECO:0000313" key="3">
    <source>
        <dbReference type="Proteomes" id="UP000315082"/>
    </source>
</evidence>
<name>A0A518JR57_9BACT</name>
<reference evidence="2 3" key="1">
    <citation type="submission" date="2019-02" db="EMBL/GenBank/DDBJ databases">
        <title>Deep-cultivation of Planctomycetes and their phenomic and genomic characterization uncovers novel biology.</title>
        <authorList>
            <person name="Wiegand S."/>
            <person name="Jogler M."/>
            <person name="Boedeker C."/>
            <person name="Pinto D."/>
            <person name="Vollmers J."/>
            <person name="Rivas-Marin E."/>
            <person name="Kohn T."/>
            <person name="Peeters S.H."/>
            <person name="Heuer A."/>
            <person name="Rast P."/>
            <person name="Oberbeckmann S."/>
            <person name="Bunk B."/>
            <person name="Jeske O."/>
            <person name="Meyerdierks A."/>
            <person name="Storesund J.E."/>
            <person name="Kallscheuer N."/>
            <person name="Luecker S."/>
            <person name="Lage O.M."/>
            <person name="Pohl T."/>
            <person name="Merkel B.J."/>
            <person name="Hornburger P."/>
            <person name="Mueller R.-W."/>
            <person name="Bruemmer F."/>
            <person name="Labrenz M."/>
            <person name="Spormann A.M."/>
            <person name="Op den Camp H."/>
            <person name="Overmann J."/>
            <person name="Amann R."/>
            <person name="Jetten M.S.M."/>
            <person name="Mascher T."/>
            <person name="Medema M.H."/>
            <person name="Devos D.P."/>
            <person name="Kaster A.-K."/>
            <person name="Ovreas L."/>
            <person name="Rohde M."/>
            <person name="Galperin M.Y."/>
            <person name="Jogler C."/>
        </authorList>
    </citation>
    <scope>NUCLEOTIDE SEQUENCE [LARGE SCALE GENOMIC DNA]</scope>
    <source>
        <strain evidence="2 3">Poly24</strain>
    </source>
</reference>
<dbReference type="RefSeq" id="WP_145093202.1">
    <property type="nucleotide sequence ID" value="NZ_CP036348.1"/>
</dbReference>
<keyword evidence="3" id="KW-1185">Reference proteome</keyword>
<organism evidence="2 3">
    <name type="scientific">Rosistilla carotiformis</name>
    <dbReference type="NCBI Taxonomy" id="2528017"/>
    <lineage>
        <taxon>Bacteria</taxon>
        <taxon>Pseudomonadati</taxon>
        <taxon>Planctomycetota</taxon>
        <taxon>Planctomycetia</taxon>
        <taxon>Pirellulales</taxon>
        <taxon>Pirellulaceae</taxon>
        <taxon>Rosistilla</taxon>
    </lineage>
</organism>
<evidence type="ECO:0008006" key="4">
    <source>
        <dbReference type="Google" id="ProtNLM"/>
    </source>
</evidence>
<dbReference type="EMBL" id="CP036348">
    <property type="protein sequence ID" value="QDV68022.1"/>
    <property type="molecule type" value="Genomic_DNA"/>
</dbReference>
<accession>A0A518JR57</accession>
<feature type="region of interest" description="Disordered" evidence="1">
    <location>
        <begin position="161"/>
        <end position="189"/>
    </location>
</feature>
<protein>
    <recommendedName>
        <fullName evidence="4">Chromosome partition protein Smc</fullName>
    </recommendedName>
</protein>
<evidence type="ECO:0000313" key="2">
    <source>
        <dbReference type="EMBL" id="QDV68022.1"/>
    </source>
</evidence>
<dbReference type="KEGG" id="rcf:Poly24_17280"/>
<gene>
    <name evidence="2" type="ORF">Poly24_17280</name>
</gene>
<proteinExistence type="predicted"/>
<sequence>MPKLKTVLVVAIVSLAAGGCRDDENRRLAEMAERNLERQAQQEIRNTELQRQIAEGTKRLVEADAAAREDMIGLHRDVQSERSELGRQRDLLEHDRRDVANSRNRAPVIAEAIKAVGLMLACTVPLLIAWQVLRRSDQADENMAIAELLLAEINSPTPKLITIHDRTDRDRSEELPRIGDRPTSQSDRN</sequence>
<evidence type="ECO:0000256" key="1">
    <source>
        <dbReference type="SAM" id="MobiDB-lite"/>
    </source>
</evidence>